<keyword evidence="1" id="KW-0479">Metal-binding</keyword>
<dbReference type="Proteomes" id="UP000772186">
    <property type="component" value="Unassembled WGS sequence"/>
</dbReference>
<dbReference type="PANTHER" id="PTHR39159">
    <property type="match status" value="1"/>
</dbReference>
<dbReference type="GO" id="GO:0016787">
    <property type="term" value="F:hydrolase activity"/>
    <property type="evidence" value="ECO:0007669"/>
    <property type="project" value="UniProtKB-KW"/>
</dbReference>
<evidence type="ECO:0000313" key="6">
    <source>
        <dbReference type="Proteomes" id="UP000772186"/>
    </source>
</evidence>
<dbReference type="SUPFAM" id="SSF159234">
    <property type="entry name" value="FomD-like"/>
    <property type="match status" value="1"/>
</dbReference>
<comment type="caution">
    <text evidence="5">The sequence shown here is derived from an EMBL/GenBank/DDBJ whole genome shotgun (WGS) entry which is preliminary data.</text>
</comment>
<accession>A0A953NCX7</accession>
<organism evidence="5 6">
    <name type="scientific">Mycoplasma tauri</name>
    <dbReference type="NCBI Taxonomy" id="547987"/>
    <lineage>
        <taxon>Bacteria</taxon>
        <taxon>Bacillati</taxon>
        <taxon>Mycoplasmatota</taxon>
        <taxon>Mollicutes</taxon>
        <taxon>Mycoplasmataceae</taxon>
        <taxon>Mycoplasma</taxon>
    </lineage>
</organism>
<dbReference type="InterPro" id="IPR035930">
    <property type="entry name" value="FomD-like_sf"/>
</dbReference>
<dbReference type="EMBL" id="JAIQBY010000002">
    <property type="protein sequence ID" value="MBZ4195169.1"/>
    <property type="molecule type" value="Genomic_DNA"/>
</dbReference>
<evidence type="ECO:0000256" key="1">
    <source>
        <dbReference type="ARBA" id="ARBA00022723"/>
    </source>
</evidence>
<evidence type="ECO:0000256" key="2">
    <source>
        <dbReference type="ARBA" id="ARBA00022801"/>
    </source>
</evidence>
<proteinExistence type="predicted"/>
<protein>
    <submittedName>
        <fullName evidence="5">DUF402 domain-containing protein</fullName>
    </submittedName>
</protein>
<dbReference type="InterPro" id="IPR050212">
    <property type="entry name" value="Ntdp-like"/>
</dbReference>
<dbReference type="Gene3D" id="2.40.380.10">
    <property type="entry name" value="FomD-like"/>
    <property type="match status" value="1"/>
</dbReference>
<evidence type="ECO:0000259" key="4">
    <source>
        <dbReference type="Pfam" id="PF04167"/>
    </source>
</evidence>
<sequence length="182" mass="21754">MINVQAYKYDGSLYRQWNGIKVLRNTPKHYVLVMYKSKVSENSGHNWICHDYVIWFLPKHSMYNALILLKPAKRSNYAYINISSTPIYEDNTIKFIDFELDVKAYPDTPVSVVDMDEFKENSKIFRYPKTLKEMIWNGTNEVLERYKQKEYFFSPEVIDYYIDLAKRDKTIAANFRVKKSKK</sequence>
<evidence type="ECO:0000256" key="3">
    <source>
        <dbReference type="ARBA" id="ARBA00022842"/>
    </source>
</evidence>
<dbReference type="Pfam" id="PF04167">
    <property type="entry name" value="DUF402"/>
    <property type="match status" value="1"/>
</dbReference>
<gene>
    <name evidence="5" type="ORF">LAD73_00295</name>
</gene>
<reference evidence="5 6" key="1">
    <citation type="submission" date="2021-09" db="EMBL/GenBank/DDBJ databases">
        <title>WGS of Mycoplasma sp. Zaradi2 strains.</title>
        <authorList>
            <person name="Spergser J."/>
        </authorList>
    </citation>
    <scope>NUCLEOTIDE SEQUENCE [LARGE SCALE GENOMIC DNA]</scope>
    <source>
        <strain evidence="5 6">1331</strain>
    </source>
</reference>
<dbReference type="GO" id="GO:0046872">
    <property type="term" value="F:metal ion binding"/>
    <property type="evidence" value="ECO:0007669"/>
    <property type="project" value="UniProtKB-KW"/>
</dbReference>
<feature type="domain" description="DUF402" evidence="4">
    <location>
        <begin position="10"/>
        <end position="151"/>
    </location>
</feature>
<keyword evidence="6" id="KW-1185">Reference proteome</keyword>
<dbReference type="PIRSF" id="PIRSF028345">
    <property type="entry name" value="UCP028345"/>
    <property type="match status" value="1"/>
</dbReference>
<dbReference type="AlphaFoldDB" id="A0A953NCX7"/>
<dbReference type="InterPro" id="IPR016882">
    <property type="entry name" value="SA1684"/>
</dbReference>
<dbReference type="PANTHER" id="PTHR39159:SF1">
    <property type="entry name" value="UPF0374 PROTEIN YGAC"/>
    <property type="match status" value="1"/>
</dbReference>
<dbReference type="InterPro" id="IPR007295">
    <property type="entry name" value="DUF402"/>
</dbReference>
<keyword evidence="3" id="KW-0460">Magnesium</keyword>
<evidence type="ECO:0000313" key="5">
    <source>
        <dbReference type="EMBL" id="MBZ4195169.1"/>
    </source>
</evidence>
<keyword evidence="2" id="KW-0378">Hydrolase</keyword>
<name>A0A953NCX7_9MOLU</name>